<organism evidence="1 2">
    <name type="scientific">Kickxella alabastrina</name>
    <dbReference type="NCBI Taxonomy" id="61397"/>
    <lineage>
        <taxon>Eukaryota</taxon>
        <taxon>Fungi</taxon>
        <taxon>Fungi incertae sedis</taxon>
        <taxon>Zoopagomycota</taxon>
        <taxon>Kickxellomycotina</taxon>
        <taxon>Kickxellomycetes</taxon>
        <taxon>Kickxellales</taxon>
        <taxon>Kickxellaceae</taxon>
        <taxon>Kickxella</taxon>
    </lineage>
</organism>
<reference evidence="1" key="1">
    <citation type="submission" date="2022-07" db="EMBL/GenBank/DDBJ databases">
        <title>Phylogenomic reconstructions and comparative analyses of Kickxellomycotina fungi.</title>
        <authorList>
            <person name="Reynolds N.K."/>
            <person name="Stajich J.E."/>
            <person name="Barry K."/>
            <person name="Grigoriev I.V."/>
            <person name="Crous P."/>
            <person name="Smith M.E."/>
        </authorList>
    </citation>
    <scope>NUCLEOTIDE SEQUENCE</scope>
    <source>
        <strain evidence="1">Benny 63K</strain>
    </source>
</reference>
<evidence type="ECO:0000313" key="1">
    <source>
        <dbReference type="EMBL" id="KAJ1876820.1"/>
    </source>
</evidence>
<evidence type="ECO:0000313" key="2">
    <source>
        <dbReference type="Proteomes" id="UP001150581"/>
    </source>
</evidence>
<protein>
    <submittedName>
        <fullName evidence="1">Surf-like protein</fullName>
    </submittedName>
</protein>
<feature type="non-terminal residue" evidence="1">
    <location>
        <position position="208"/>
    </location>
</feature>
<dbReference type="Proteomes" id="UP001150581">
    <property type="component" value="Unassembled WGS sequence"/>
</dbReference>
<accession>A0ACC1HVS0</accession>
<name>A0ACC1HVS0_9FUNG</name>
<keyword evidence="2" id="KW-1185">Reference proteome</keyword>
<proteinExistence type="predicted"/>
<sequence>MFRSFSFARSFNSAFARTPQGGRPGGRLASRTYAQKLHADDSIIDAEWKGRLYSWKTIGMCTIPLIALGLGTWQAQRLKWKLALLDEVNDRMHRRPVALPLKVTTDEISRNEYRKVIVYGEFDHNNEMLIGPRSYETEPGFIVITPLVREDGSRVLVNRGWIKRELKDPKSRPESQSSDPVTVVAYVRKAPGKNSFIPDSEPEKDIWY</sequence>
<comment type="caution">
    <text evidence="1">The sequence shown here is derived from an EMBL/GenBank/DDBJ whole genome shotgun (WGS) entry which is preliminary data.</text>
</comment>
<dbReference type="EMBL" id="JANBPG010004329">
    <property type="protein sequence ID" value="KAJ1876820.1"/>
    <property type="molecule type" value="Genomic_DNA"/>
</dbReference>
<gene>
    <name evidence="1" type="primary">SHY1_1</name>
    <name evidence="1" type="ORF">LPJ66_012233</name>
</gene>